<gene>
    <name evidence="1" type="ORF">FOL47_000525</name>
</gene>
<accession>A0A7J6KXG0</accession>
<dbReference type="AlphaFoldDB" id="A0A7J6KXG0"/>
<evidence type="ECO:0000313" key="2">
    <source>
        <dbReference type="Proteomes" id="UP000591131"/>
    </source>
</evidence>
<reference evidence="1 2" key="1">
    <citation type="submission" date="2020-04" db="EMBL/GenBank/DDBJ databases">
        <title>Perkinsus chesapeaki whole genome sequence.</title>
        <authorList>
            <person name="Bogema D.R."/>
        </authorList>
    </citation>
    <scope>NUCLEOTIDE SEQUENCE [LARGE SCALE GENOMIC DNA]</scope>
    <source>
        <strain evidence="1">ATCC PRA-425</strain>
    </source>
</reference>
<sequence length="113" mass="13243">NMLKTARQREVVREMAMRRRGGRVWNMLAGQSPVLRSYLSKIKPDKSPMCEMCPGQVHNVEHAVLKCPKYDERRPEWLKDDYCTMSRASITKKRFGELWKFLEGILNIEEGSL</sequence>
<protein>
    <submittedName>
        <fullName evidence="1">Uncharacterized protein</fullName>
    </submittedName>
</protein>
<keyword evidence="2" id="KW-1185">Reference proteome</keyword>
<feature type="non-terminal residue" evidence="1">
    <location>
        <position position="1"/>
    </location>
</feature>
<organism evidence="1 2">
    <name type="scientific">Perkinsus chesapeaki</name>
    <name type="common">Clam parasite</name>
    <name type="synonym">Perkinsus andrewsi</name>
    <dbReference type="NCBI Taxonomy" id="330153"/>
    <lineage>
        <taxon>Eukaryota</taxon>
        <taxon>Sar</taxon>
        <taxon>Alveolata</taxon>
        <taxon>Perkinsozoa</taxon>
        <taxon>Perkinsea</taxon>
        <taxon>Perkinsida</taxon>
        <taxon>Perkinsidae</taxon>
        <taxon>Perkinsus</taxon>
    </lineage>
</organism>
<dbReference type="EMBL" id="JAAPAO010001094">
    <property type="protein sequence ID" value="KAF4651251.1"/>
    <property type="molecule type" value="Genomic_DNA"/>
</dbReference>
<dbReference type="Proteomes" id="UP000591131">
    <property type="component" value="Unassembled WGS sequence"/>
</dbReference>
<proteinExistence type="predicted"/>
<name>A0A7J6KXG0_PERCH</name>
<evidence type="ECO:0000313" key="1">
    <source>
        <dbReference type="EMBL" id="KAF4651251.1"/>
    </source>
</evidence>
<comment type="caution">
    <text evidence="1">The sequence shown here is derived from an EMBL/GenBank/DDBJ whole genome shotgun (WGS) entry which is preliminary data.</text>
</comment>